<reference evidence="2 3" key="1">
    <citation type="submission" date="2018-06" db="EMBL/GenBank/DDBJ databases">
        <authorList>
            <person name="Teymurazov M."/>
            <person name="Kislichkina A."/>
            <person name="Abaymova A."/>
            <person name="Mukhina T."/>
            <person name="Mayskaya N."/>
            <person name="Svetoch E."/>
            <person name="Bogun A."/>
        </authorList>
    </citation>
    <scope>NUCLEOTIDE SEQUENCE [LARGE SCALE GENOMIC DNA]</scope>
    <source>
        <strain evidence="2 3">SCPM-O-B-8406</strain>
    </source>
</reference>
<reference evidence="1" key="3">
    <citation type="submission" date="2022-05" db="EMBL/GenBank/DDBJ databases">
        <authorList>
            <person name="Chen Y."/>
            <person name="Zhu J."/>
            <person name="Zhu K."/>
        </authorList>
    </citation>
    <scope>NUCLEOTIDE SEQUENCE</scope>
    <source>
        <strain evidence="1">AV25</strain>
    </source>
</reference>
<evidence type="ECO:0000313" key="3">
    <source>
        <dbReference type="Proteomes" id="UP000247594"/>
    </source>
</evidence>
<dbReference type="EMBL" id="JAMDKF010000033">
    <property type="protein sequence ID" value="MEE6042447.1"/>
    <property type="molecule type" value="Genomic_DNA"/>
</dbReference>
<keyword evidence="4" id="KW-1185">Reference proteome</keyword>
<protein>
    <submittedName>
        <fullName evidence="2">Uncharacterized protein</fullName>
    </submittedName>
</protein>
<evidence type="ECO:0000313" key="4">
    <source>
        <dbReference type="Proteomes" id="UP001347884"/>
    </source>
</evidence>
<evidence type="ECO:0000313" key="1">
    <source>
        <dbReference type="EMBL" id="MEE6042447.1"/>
    </source>
</evidence>
<comment type="caution">
    <text evidence="2">The sequence shown here is derived from an EMBL/GenBank/DDBJ whole genome shotgun (WGS) entry which is preliminary data.</text>
</comment>
<dbReference type="AlphaFoldDB" id="A0AAE5WJ51"/>
<evidence type="ECO:0000313" key="2">
    <source>
        <dbReference type="EMBL" id="PXZ40728.1"/>
    </source>
</evidence>
<dbReference type="RefSeq" id="WP_110479660.1">
    <property type="nucleotide sequence ID" value="NZ_CP081939.1"/>
</dbReference>
<reference evidence="1 4" key="2">
    <citation type="journal article" date="2022" name="Front. Microbiol.">
        <title>Commensal bacteria contribute to the growth of multidrug-resistant Avibacterium paragallinarum in chickens.</title>
        <authorList>
            <person name="Zhu J."/>
            <person name="Chen Y."/>
            <person name="Wu Y."/>
            <person name="Wang Y."/>
            <person name="Zhu K."/>
        </authorList>
    </citation>
    <scope>NUCLEOTIDE SEQUENCE [LARGE SCALE GENOMIC DNA]</scope>
    <source>
        <strain evidence="1 4">AV25</strain>
    </source>
</reference>
<sequence length="94" mass="10673">MMIYLDCGAELQILRLETGYQLLETLPNGKVRKVGRLHKSIQGVLDEITLFALTEHELLAIEESKAVIKNTCDKVLEYFQLNSEYLAHLAQPSI</sequence>
<organism evidence="2 3">
    <name type="scientific">Avibacterium paragallinarum</name>
    <name type="common">Haemophilus gallinarum</name>
    <dbReference type="NCBI Taxonomy" id="728"/>
    <lineage>
        <taxon>Bacteria</taxon>
        <taxon>Pseudomonadati</taxon>
        <taxon>Pseudomonadota</taxon>
        <taxon>Gammaproteobacteria</taxon>
        <taxon>Pasteurellales</taxon>
        <taxon>Pasteurellaceae</taxon>
        <taxon>Avibacterium</taxon>
    </lineage>
</organism>
<dbReference type="EMBL" id="QJPJ01000001">
    <property type="protein sequence ID" value="PXZ40728.1"/>
    <property type="molecule type" value="Genomic_DNA"/>
</dbReference>
<accession>A0AAE5WJ51</accession>
<name>A0AAE5WJ51_AVIPA</name>
<dbReference type="Proteomes" id="UP000247594">
    <property type="component" value="Unassembled WGS sequence"/>
</dbReference>
<gene>
    <name evidence="2" type="ORF">DM482_00895</name>
    <name evidence="1" type="ORF">M5S13_11290</name>
</gene>
<dbReference type="Proteomes" id="UP001347884">
    <property type="component" value="Unassembled WGS sequence"/>
</dbReference>
<proteinExistence type="predicted"/>